<dbReference type="EMBL" id="QUSK01000023">
    <property type="protein sequence ID" value="RGD74731.1"/>
    <property type="molecule type" value="Genomic_DNA"/>
</dbReference>
<dbReference type="AlphaFoldDB" id="A0A3E3DZJ9"/>
<organism evidence="1 2">
    <name type="scientific">Faecalicoccus pleomorphus</name>
    <dbReference type="NCBI Taxonomy" id="1323"/>
    <lineage>
        <taxon>Bacteria</taxon>
        <taxon>Bacillati</taxon>
        <taxon>Bacillota</taxon>
        <taxon>Erysipelotrichia</taxon>
        <taxon>Erysipelotrichales</taxon>
        <taxon>Erysipelotrichaceae</taxon>
        <taxon>Faecalicoccus</taxon>
    </lineage>
</organism>
<sequence length="68" mass="8153">KHYHGVSIRHLQHYLDWLVFRKQMKYQIKAEARKTKAYMLAMKGSVSFVTKDICSFELPIDVFTLYQN</sequence>
<dbReference type="RefSeq" id="WP_220412102.1">
    <property type="nucleotide sequence ID" value="NZ_QUSK01000023.1"/>
</dbReference>
<feature type="non-terminal residue" evidence="1">
    <location>
        <position position="1"/>
    </location>
</feature>
<gene>
    <name evidence="1" type="ORF">DXC78_09980</name>
</gene>
<protein>
    <submittedName>
        <fullName evidence="1">Uncharacterized protein</fullName>
    </submittedName>
</protein>
<accession>A0A3E3DZJ9</accession>
<reference evidence="1 2" key="1">
    <citation type="submission" date="2018-08" db="EMBL/GenBank/DDBJ databases">
        <title>A genome reference for cultivated species of the human gut microbiota.</title>
        <authorList>
            <person name="Zou Y."/>
            <person name="Xue W."/>
            <person name="Luo G."/>
        </authorList>
    </citation>
    <scope>NUCLEOTIDE SEQUENCE [LARGE SCALE GENOMIC DNA]</scope>
    <source>
        <strain evidence="1 2">TF08-11</strain>
    </source>
</reference>
<name>A0A3E3DZJ9_9FIRM</name>
<dbReference type="STRING" id="1123313.GCA_000420345_01013"/>
<proteinExistence type="predicted"/>
<comment type="caution">
    <text evidence="1">The sequence shown here is derived from an EMBL/GenBank/DDBJ whole genome shotgun (WGS) entry which is preliminary data.</text>
</comment>
<dbReference type="Proteomes" id="UP000260721">
    <property type="component" value="Unassembled WGS sequence"/>
</dbReference>
<evidence type="ECO:0000313" key="2">
    <source>
        <dbReference type="Proteomes" id="UP000260721"/>
    </source>
</evidence>
<evidence type="ECO:0000313" key="1">
    <source>
        <dbReference type="EMBL" id="RGD74731.1"/>
    </source>
</evidence>